<dbReference type="EMBL" id="JADGJD010000908">
    <property type="protein sequence ID" value="KAJ3047731.1"/>
    <property type="molecule type" value="Genomic_DNA"/>
</dbReference>
<organism evidence="2 3">
    <name type="scientific">Rhizophlyctis rosea</name>
    <dbReference type="NCBI Taxonomy" id="64517"/>
    <lineage>
        <taxon>Eukaryota</taxon>
        <taxon>Fungi</taxon>
        <taxon>Fungi incertae sedis</taxon>
        <taxon>Chytridiomycota</taxon>
        <taxon>Chytridiomycota incertae sedis</taxon>
        <taxon>Chytridiomycetes</taxon>
        <taxon>Rhizophlyctidales</taxon>
        <taxon>Rhizophlyctidaceae</taxon>
        <taxon>Rhizophlyctis</taxon>
    </lineage>
</organism>
<sequence>MSLNLSELQAALPDVDFHSFIRRFEQNSRPRTDAFYITNYLPVTFRILLAADASLDRVSILAFAKNGLSDRKLPYKEQQLYKCGLGVGDVESFMEAQAEILAVSFGEQEHRILTETQYAPFKPVSGVPSRSGGFGMVEQVSEHGLLFARKTQEAGEEAYTELNALLSVPAGDHLMTLRASYVQGHKHYLILRPWVEVDFNTFVENPDTCLWWKEAVGNRSAGNMVAGWFVCMAKAMHDLHRMQFRHQDITLHNVGLYRDDNGHLRPVLMNYGILTKFGAQSKTYNTAATGAWFSRGEAGRRKLKRFLNNGSWWQIPEKMEKVLALLPDSPWWRGFKPVLAAMLTNSPADRIKAGKLYDLLVSLETAAGRAVHCTRFPSPTRSAPPVLSDESDPEGGPSEDEEDVGQPLFL</sequence>
<evidence type="ECO:0000313" key="3">
    <source>
        <dbReference type="Proteomes" id="UP001212841"/>
    </source>
</evidence>
<reference evidence="2" key="1">
    <citation type="submission" date="2020-05" db="EMBL/GenBank/DDBJ databases">
        <title>Phylogenomic resolution of chytrid fungi.</title>
        <authorList>
            <person name="Stajich J.E."/>
            <person name="Amses K."/>
            <person name="Simmons R."/>
            <person name="Seto K."/>
            <person name="Myers J."/>
            <person name="Bonds A."/>
            <person name="Quandt C.A."/>
            <person name="Barry K."/>
            <person name="Liu P."/>
            <person name="Grigoriev I."/>
            <person name="Longcore J.E."/>
            <person name="James T.Y."/>
        </authorList>
    </citation>
    <scope>NUCLEOTIDE SEQUENCE</scope>
    <source>
        <strain evidence="2">JEL0318</strain>
    </source>
</reference>
<gene>
    <name evidence="2" type="ORF">HK097_011252</name>
</gene>
<keyword evidence="3" id="KW-1185">Reference proteome</keyword>
<evidence type="ECO:0000256" key="1">
    <source>
        <dbReference type="SAM" id="MobiDB-lite"/>
    </source>
</evidence>
<dbReference type="SUPFAM" id="SSF56112">
    <property type="entry name" value="Protein kinase-like (PK-like)"/>
    <property type="match status" value="1"/>
</dbReference>
<comment type="caution">
    <text evidence="2">The sequence shown here is derived from an EMBL/GenBank/DDBJ whole genome shotgun (WGS) entry which is preliminary data.</text>
</comment>
<dbReference type="Proteomes" id="UP001212841">
    <property type="component" value="Unassembled WGS sequence"/>
</dbReference>
<name>A0AAD5S8Y8_9FUNG</name>
<evidence type="ECO:0000313" key="2">
    <source>
        <dbReference type="EMBL" id="KAJ3047731.1"/>
    </source>
</evidence>
<dbReference type="AlphaFoldDB" id="A0AAD5S8Y8"/>
<proteinExistence type="predicted"/>
<feature type="region of interest" description="Disordered" evidence="1">
    <location>
        <begin position="374"/>
        <end position="410"/>
    </location>
</feature>
<dbReference type="Gene3D" id="1.10.510.10">
    <property type="entry name" value="Transferase(Phosphotransferase) domain 1"/>
    <property type="match status" value="1"/>
</dbReference>
<dbReference type="InterPro" id="IPR011009">
    <property type="entry name" value="Kinase-like_dom_sf"/>
</dbReference>
<protein>
    <recommendedName>
        <fullName evidence="4">Protein kinase domain-containing protein</fullName>
    </recommendedName>
</protein>
<feature type="compositionally biased region" description="Acidic residues" evidence="1">
    <location>
        <begin position="389"/>
        <end position="404"/>
    </location>
</feature>
<evidence type="ECO:0008006" key="4">
    <source>
        <dbReference type="Google" id="ProtNLM"/>
    </source>
</evidence>
<accession>A0AAD5S8Y8</accession>